<reference evidence="10 11" key="1">
    <citation type="submission" date="2024-09" db="EMBL/GenBank/DDBJ databases">
        <title>Floridaenema gen nov. (Aerosakkonemataceae, Aerosakkonematales ord. nov., Cyanobacteria) from benthic tropical and subtropical fresh waters, with the description of four new species.</title>
        <authorList>
            <person name="Moretto J.A."/>
            <person name="Berthold D.E."/>
            <person name="Lefler F.W."/>
            <person name="Huang I.-S."/>
            <person name="Laughinghouse H. IV."/>
        </authorList>
    </citation>
    <scope>NUCLEOTIDE SEQUENCE [LARGE SCALE GENOMIC DNA]</scope>
    <source>
        <strain evidence="10 11">BLCC-F167</strain>
    </source>
</reference>
<feature type="transmembrane region" description="Helical" evidence="7">
    <location>
        <begin position="94"/>
        <end position="114"/>
    </location>
</feature>
<evidence type="ECO:0000313" key="10">
    <source>
        <dbReference type="EMBL" id="MFB2839240.1"/>
    </source>
</evidence>
<dbReference type="InterPro" id="IPR003439">
    <property type="entry name" value="ABC_transporter-like_ATP-bd"/>
</dbReference>
<feature type="domain" description="ABC transporter" evidence="8">
    <location>
        <begin position="374"/>
        <end position="608"/>
    </location>
</feature>
<evidence type="ECO:0000259" key="9">
    <source>
        <dbReference type="PROSITE" id="PS50929"/>
    </source>
</evidence>
<dbReference type="Gene3D" id="3.40.50.300">
    <property type="entry name" value="P-loop containing nucleotide triphosphate hydrolases"/>
    <property type="match status" value="1"/>
</dbReference>
<dbReference type="InterPro" id="IPR003593">
    <property type="entry name" value="AAA+_ATPase"/>
</dbReference>
<evidence type="ECO:0000256" key="6">
    <source>
        <dbReference type="ARBA" id="ARBA00023136"/>
    </source>
</evidence>
<dbReference type="SUPFAM" id="SSF52540">
    <property type="entry name" value="P-loop containing nucleoside triphosphate hydrolases"/>
    <property type="match status" value="1"/>
</dbReference>
<comment type="subcellular location">
    <subcellularLocation>
        <location evidence="1">Cell membrane</location>
        <topology evidence="1">Multi-pass membrane protein</topology>
    </subcellularLocation>
</comment>
<proteinExistence type="predicted"/>
<evidence type="ECO:0000259" key="8">
    <source>
        <dbReference type="PROSITE" id="PS50893"/>
    </source>
</evidence>
<keyword evidence="2 7" id="KW-0812">Transmembrane</keyword>
<dbReference type="InterPro" id="IPR027417">
    <property type="entry name" value="P-loop_NTPase"/>
</dbReference>
<keyword evidence="5 7" id="KW-1133">Transmembrane helix</keyword>
<evidence type="ECO:0000256" key="7">
    <source>
        <dbReference type="SAM" id="Phobius"/>
    </source>
</evidence>
<dbReference type="PROSITE" id="PS00211">
    <property type="entry name" value="ABC_TRANSPORTER_1"/>
    <property type="match status" value="1"/>
</dbReference>
<dbReference type="InterPro" id="IPR017871">
    <property type="entry name" value="ABC_transporter-like_CS"/>
</dbReference>
<accession>A0ABV4WVU5</accession>
<dbReference type="EMBL" id="JBHFNT010000300">
    <property type="protein sequence ID" value="MFB2839240.1"/>
    <property type="molecule type" value="Genomic_DNA"/>
</dbReference>
<keyword evidence="4" id="KW-0067">ATP-binding</keyword>
<dbReference type="Pfam" id="PF00664">
    <property type="entry name" value="ABC_membrane"/>
    <property type="match status" value="1"/>
</dbReference>
<keyword evidence="3" id="KW-0547">Nucleotide-binding</keyword>
<dbReference type="PANTHER" id="PTHR24221:SF654">
    <property type="entry name" value="ATP-BINDING CASSETTE SUB-FAMILY B MEMBER 6"/>
    <property type="match status" value="1"/>
</dbReference>
<sequence>MTLKQLTPLRNLLKATRFWQENYIILREFKYLRKVALLALFFTFMAAAFEGFGVGFLLAFLQSLTDPQAKPIQTGIHWFDIWFLGINTSNMERLYRVSALILVVTLLRTGFTYLGQVYSEIANHTLADRLRKRIFEQLQSLSLRYFAKIRSGELVNSLTSEVHQISHAFGITSFLITRSSTLIAYIISMLLLSWQLTVISIMLFGLLSAAITTLLGRVREASFEWSKAGGWYASVALEFINGIRTVQAFATQDFERKRFYDASSRLKKAAIKGLAASASVEPLAEGGATAILVGILLLAFATLIPKSQLSPAGLLTFLFVLFRLMPIIRQMNGSRAQISSFQGPLSSIKELLRTDDKPYLIDGKLPFTGLERGVEFVSVDFGYDTNNLVLHNVTLTIKKGKTTALVGASGAGKSTLADLIPRFYDPTAGQILIDGIDLREFEINSLRRKLAVVSQDTFIFNASVRDNIAYGTENADEKAILTAAKLANAWEFIQELPEGFDTQLGDRGVRLSGGQRQRIAIARALLRDPEILILDEATSALDSVSERLIQESLEKLSQGRTVIAIAHRLSTIVRANKVVVLEAGKIVEQGKYNELLEQRGKLWKYHQMQHELGKVG</sequence>
<organism evidence="10 11">
    <name type="scientific">Floridaenema evergladense BLCC-F167</name>
    <dbReference type="NCBI Taxonomy" id="3153639"/>
    <lineage>
        <taxon>Bacteria</taxon>
        <taxon>Bacillati</taxon>
        <taxon>Cyanobacteriota</taxon>
        <taxon>Cyanophyceae</taxon>
        <taxon>Oscillatoriophycideae</taxon>
        <taxon>Aerosakkonematales</taxon>
        <taxon>Aerosakkonemataceae</taxon>
        <taxon>Floridanema</taxon>
        <taxon>Floridanema evergladense</taxon>
    </lineage>
</organism>
<dbReference type="RefSeq" id="WP_413281521.1">
    <property type="nucleotide sequence ID" value="NZ_JBHFNT010000300.1"/>
</dbReference>
<dbReference type="InterPro" id="IPR011527">
    <property type="entry name" value="ABC1_TM_dom"/>
</dbReference>
<dbReference type="NCBIfam" id="NF045513">
    <property type="entry name" value="HepA_fam_ABC"/>
    <property type="match status" value="1"/>
</dbReference>
<feature type="transmembrane region" description="Helical" evidence="7">
    <location>
        <begin position="310"/>
        <end position="328"/>
    </location>
</feature>
<feature type="transmembrane region" description="Helical" evidence="7">
    <location>
        <begin position="283"/>
        <end position="304"/>
    </location>
</feature>
<dbReference type="InterPro" id="IPR039421">
    <property type="entry name" value="Type_1_exporter"/>
</dbReference>
<dbReference type="InterPro" id="IPR036640">
    <property type="entry name" value="ABC1_TM_sf"/>
</dbReference>
<evidence type="ECO:0000256" key="2">
    <source>
        <dbReference type="ARBA" id="ARBA00022692"/>
    </source>
</evidence>
<keyword evidence="11" id="KW-1185">Reference proteome</keyword>
<feature type="transmembrane region" description="Helical" evidence="7">
    <location>
        <begin position="35"/>
        <end position="61"/>
    </location>
</feature>
<evidence type="ECO:0000256" key="3">
    <source>
        <dbReference type="ARBA" id="ARBA00022741"/>
    </source>
</evidence>
<keyword evidence="6 7" id="KW-0472">Membrane</keyword>
<comment type="caution">
    <text evidence="10">The sequence shown here is derived from an EMBL/GenBank/DDBJ whole genome shotgun (WGS) entry which is preliminary data.</text>
</comment>
<dbReference type="Gene3D" id="1.20.1560.10">
    <property type="entry name" value="ABC transporter type 1, transmembrane domain"/>
    <property type="match status" value="1"/>
</dbReference>
<name>A0ABV4WVU5_9CYAN</name>
<feature type="domain" description="ABC transmembrane type-1" evidence="9">
    <location>
        <begin position="37"/>
        <end position="340"/>
    </location>
</feature>
<evidence type="ECO:0000256" key="5">
    <source>
        <dbReference type="ARBA" id="ARBA00022989"/>
    </source>
</evidence>
<gene>
    <name evidence="10" type="primary">hepA</name>
    <name evidence="10" type="ORF">ACE1CA_32520</name>
</gene>
<dbReference type="Pfam" id="PF00005">
    <property type="entry name" value="ABC_tran"/>
    <property type="match status" value="1"/>
</dbReference>
<dbReference type="Proteomes" id="UP001576780">
    <property type="component" value="Unassembled WGS sequence"/>
</dbReference>
<evidence type="ECO:0000313" key="11">
    <source>
        <dbReference type="Proteomes" id="UP001576780"/>
    </source>
</evidence>
<dbReference type="CDD" id="cd03251">
    <property type="entry name" value="ABCC_MsbA"/>
    <property type="match status" value="1"/>
</dbReference>
<evidence type="ECO:0000256" key="1">
    <source>
        <dbReference type="ARBA" id="ARBA00004651"/>
    </source>
</evidence>
<protein>
    <submittedName>
        <fullName evidence="10">Heterocyst formation ABC transporter subunit HepA</fullName>
    </submittedName>
</protein>
<dbReference type="SUPFAM" id="SSF90123">
    <property type="entry name" value="ABC transporter transmembrane region"/>
    <property type="match status" value="1"/>
</dbReference>
<evidence type="ECO:0000256" key="4">
    <source>
        <dbReference type="ARBA" id="ARBA00022840"/>
    </source>
</evidence>
<dbReference type="PANTHER" id="PTHR24221">
    <property type="entry name" value="ATP-BINDING CASSETTE SUB-FAMILY B"/>
    <property type="match status" value="1"/>
</dbReference>
<dbReference type="SMART" id="SM00382">
    <property type="entry name" value="AAA"/>
    <property type="match status" value="1"/>
</dbReference>
<dbReference type="PROSITE" id="PS50929">
    <property type="entry name" value="ABC_TM1F"/>
    <property type="match status" value="1"/>
</dbReference>
<feature type="transmembrane region" description="Helical" evidence="7">
    <location>
        <begin position="182"/>
        <end position="211"/>
    </location>
</feature>
<dbReference type="PROSITE" id="PS50893">
    <property type="entry name" value="ABC_TRANSPORTER_2"/>
    <property type="match status" value="1"/>
</dbReference>